<evidence type="ECO:0000256" key="4">
    <source>
        <dbReference type="ARBA" id="ARBA00040604"/>
    </source>
</evidence>
<feature type="transmembrane region" description="Helical" evidence="6">
    <location>
        <begin position="551"/>
        <end position="573"/>
    </location>
</feature>
<dbReference type="SUPFAM" id="SSF54427">
    <property type="entry name" value="NTF2-like"/>
    <property type="match status" value="1"/>
</dbReference>
<feature type="domain" description="TLDc" evidence="7">
    <location>
        <begin position="1493"/>
        <end position="1770"/>
    </location>
</feature>
<dbReference type="SUPFAM" id="SSF52833">
    <property type="entry name" value="Thioredoxin-like"/>
    <property type="match status" value="1"/>
</dbReference>
<dbReference type="PANTHER" id="PTHR23354">
    <property type="entry name" value="NUCLEOLAR PROTEIN 7/ESTROGEN RECEPTOR COACTIVATOR-RELATED"/>
    <property type="match status" value="1"/>
</dbReference>
<evidence type="ECO:0000259" key="7">
    <source>
        <dbReference type="PROSITE" id="PS51886"/>
    </source>
</evidence>
<dbReference type="PANTHER" id="PTHR23354:SF62">
    <property type="entry name" value="MUSTARD, ISOFORM V"/>
    <property type="match status" value="1"/>
</dbReference>
<feature type="transmembrane region" description="Helical" evidence="6">
    <location>
        <begin position="439"/>
        <end position="457"/>
    </location>
</feature>
<dbReference type="InterPro" id="IPR036249">
    <property type="entry name" value="Thioredoxin-like_sf"/>
</dbReference>
<evidence type="ECO:0000256" key="3">
    <source>
        <dbReference type="ARBA" id="ARBA00023128"/>
    </source>
</evidence>
<gene>
    <name evidence="8" type="primary">Tldc2</name>
    <name evidence="8" type="ORF">AK812_SmicGene24532</name>
</gene>
<sequence length="1776" mass="193264">MGNVRCCLTCCSKKGEEDASVAPPVHLTAPDLAACGIPPPCREVNESNLVVCIDICDRDAISGTDSFMCRGLAEEGRGQVPLRSAWEAATKGRSVVSPQWVNMPSAGGRLQVGFSTSPAKGVEQTSEQDQLIVHIMGAEKLPGATSGLADPFCLVRLAFMGQLGEPTDQVTTPAGELRDGTETLFFQHQDRTAWFIGLRLISRHQWPSLTDAGWTYIFSKQVHGCKAHALHVPSASLLLLPDWAMARPGTKRHQTFRRQIALAGCLLGAGAVSSCFCNTSRSSQMQSKITRQGAKETMESFYSAVNNRDLERAMEMVDDDATYEDFTFQEPFKGKEGVRELLEDAMELPKGLDFVIDETAGGESWSGDDSVGMTWHVEFDGVPLPNSRGASLYKTRGGKLFYARDIVESPLKLGGAALGIVGFIAPIIRALQRGSLGDLAPALAFATAGAIYWYILLLSPQGQFSFLAGPPAWAIDETTLRNVIDESLNFFYIWPGLDTVGLPSPTSLLGIALPSVDPLRLALFNLAEAYAFMLLPLLLWDRPKRQDVYNWWAPAMFLTNAILLPYFAVRGIAGPSQVSKAKPSWAPLVGLSALAVAVVALWQSWGLWGNFLPLVLGDRVAFAFAVDCTLFAVLQAYVFAETAGPAWRFVPFLGLVAWLLLPAEEEMPQQEGQARASWHYQVDLVDMKKQEAGGTCTVIHSCAGMFASSSQLPDASQRCEVTQYTIREKLEESKSFLQKPSTPDPFADDVRCGSVLRKMVLKQLDKPYKAALELMGDQGVADAAGPKAKRKQVGEAIGSALVTLGLRNNTERVDRGTDDMELYVRFQEPQSSLGAHASALCREDGNVFVWDACGQSSPLHQFQVGVRALPTEIAINFSRASLVVTAGEVRNGLEVLGAAIEDIMRAAEKAGRSIEKREKVVPPCLAVGTDSRQAKQVRLMRVSLDVKRWKEAARFGAADPCLCEVESTMDVIEAVDHDGCTAMQVPVHFVVVTNEPGLKLGSKAKALVLIERQMHIIDPLVKRKILLEVCAAALMPAALRIRFCSQLRRQSRILDATPSSFIAEVVPCPWPITDWDVQAPAKQKAIWVGSCRLTHAEERVDEGSGKRLRLSSARASADKQSGQEDGEWSRTTLLSPVMAAALAEHLPARGGNGTGRVLAGTCSCEMASKSCGIIACCLGVWAWSSCGQLFAASDLSGAASSFETQASNTLSALQNGVAGVLLVTFGILIRVIHTMIPGMAIVLVCYTIYRLTKANAWNRRTALLLTLALLLTYGLIRIGSKMGQLPAEEGMVNRDETGREIRSGELVLLQNGEVALRPHPQRDPGTAVPQDWRDFLAQSIQYSLMSGNAQVVLEFTRRGCTFCHKQLPVLQEAVQRRASATGAPAPGLAFAGAGAAPPGNVLFAPLRIFILDAEEFQELAAGFQVQAYPTLWIFGLPRVEPEIHMGFLDGTQFDQLLRTVALKPQPPEEKPKKKGAGAQVAVSGLPTKLPELFVLQRALLARKSQNDPSRASQASLQWKTAWRLIYSPRLNGVSLKTFFRRMQGEGPTLLLLQDHKGHAFGGFASSAWHITDRYYGTGESFVFRFRHPMPKPVVSLAQQMQHLSANKPEAKSDASHSAQQAVDEAVKLLESWRPKVKEHAQKSEREVLQSDCITSATEALDEILGAGALPLEPPPRATAAAAEEHAAQEEEEPKDQDLELEVFHHDPSGDGFFLFSDSTCLAMGGGSGFALYVEKDLLHGRSDPSTTFNSEVLSCETSFIIGDLECWAFDDPTQER</sequence>
<comment type="subcellular location">
    <subcellularLocation>
        <location evidence="1">Mitochondrion</location>
    </subcellularLocation>
</comment>
<dbReference type="EMBL" id="LSRX01000576">
    <property type="protein sequence ID" value="OLP93541.1"/>
    <property type="molecule type" value="Genomic_DNA"/>
</dbReference>
<evidence type="ECO:0000256" key="1">
    <source>
        <dbReference type="ARBA" id="ARBA00004173"/>
    </source>
</evidence>
<keyword evidence="9" id="KW-1185">Reference proteome</keyword>
<feature type="transmembrane region" description="Helical" evidence="6">
    <location>
        <begin position="1261"/>
        <end position="1279"/>
    </location>
</feature>
<accession>A0A1Q9DED6</accession>
<keyword evidence="6" id="KW-1133">Transmembrane helix</keyword>
<dbReference type="Pfam" id="PF07534">
    <property type="entry name" value="TLD"/>
    <property type="match status" value="2"/>
</dbReference>
<keyword evidence="6" id="KW-0812">Transmembrane</keyword>
<name>A0A1Q9DED6_SYMMI</name>
<dbReference type="InterPro" id="IPR037401">
    <property type="entry name" value="SnoaL-like"/>
</dbReference>
<dbReference type="SMART" id="SM00584">
    <property type="entry name" value="TLDc"/>
    <property type="match status" value="1"/>
</dbReference>
<evidence type="ECO:0000256" key="6">
    <source>
        <dbReference type="SAM" id="Phobius"/>
    </source>
</evidence>
<dbReference type="Gene3D" id="3.40.30.10">
    <property type="entry name" value="Glutaredoxin"/>
    <property type="match status" value="1"/>
</dbReference>
<protein>
    <recommendedName>
        <fullName evidence="4">Oxidation resistance protein 1</fullName>
    </recommendedName>
</protein>
<keyword evidence="3" id="KW-0496">Mitochondrion</keyword>
<feature type="transmembrane region" description="Helical" evidence="6">
    <location>
        <begin position="585"/>
        <end position="608"/>
    </location>
</feature>
<organism evidence="8 9">
    <name type="scientific">Symbiodinium microadriaticum</name>
    <name type="common">Dinoflagellate</name>
    <name type="synonym">Zooxanthella microadriatica</name>
    <dbReference type="NCBI Taxonomy" id="2951"/>
    <lineage>
        <taxon>Eukaryota</taxon>
        <taxon>Sar</taxon>
        <taxon>Alveolata</taxon>
        <taxon>Dinophyceae</taxon>
        <taxon>Suessiales</taxon>
        <taxon>Symbiodiniaceae</taxon>
        <taxon>Symbiodinium</taxon>
    </lineage>
</organism>
<dbReference type="GO" id="GO:0005739">
    <property type="term" value="C:mitochondrion"/>
    <property type="evidence" value="ECO:0007669"/>
    <property type="project" value="UniProtKB-SubCell"/>
</dbReference>
<feature type="region of interest" description="Disordered" evidence="5">
    <location>
        <begin position="1671"/>
        <end position="1695"/>
    </location>
</feature>
<dbReference type="Pfam" id="PF12680">
    <property type="entry name" value="SnoaL_2"/>
    <property type="match status" value="1"/>
</dbReference>
<keyword evidence="6" id="KW-0472">Membrane</keyword>
<comment type="similarity">
    <text evidence="2">Belongs to the OXR1 family.</text>
</comment>
<dbReference type="InterPro" id="IPR006571">
    <property type="entry name" value="TLDc_dom"/>
</dbReference>
<feature type="transmembrane region" description="Helical" evidence="6">
    <location>
        <begin position="620"/>
        <end position="640"/>
    </location>
</feature>
<dbReference type="Proteomes" id="UP000186817">
    <property type="component" value="Unassembled WGS sequence"/>
</dbReference>
<dbReference type="InterPro" id="IPR032710">
    <property type="entry name" value="NTF2-like_dom_sf"/>
</dbReference>
<feature type="transmembrane region" description="Helical" evidence="6">
    <location>
        <begin position="519"/>
        <end position="539"/>
    </location>
</feature>
<dbReference type="Gene3D" id="3.10.450.50">
    <property type="match status" value="1"/>
</dbReference>
<comment type="caution">
    <text evidence="8">The sequence shown here is derived from an EMBL/GenBank/DDBJ whole genome shotgun (WGS) entry which is preliminary data.</text>
</comment>
<evidence type="ECO:0000313" key="9">
    <source>
        <dbReference type="Proteomes" id="UP000186817"/>
    </source>
</evidence>
<evidence type="ECO:0000256" key="5">
    <source>
        <dbReference type="SAM" id="MobiDB-lite"/>
    </source>
</evidence>
<feature type="region of interest" description="Disordered" evidence="5">
    <location>
        <begin position="1104"/>
        <end position="1127"/>
    </location>
</feature>
<proteinExistence type="inferred from homology"/>
<reference evidence="8 9" key="1">
    <citation type="submission" date="2016-02" db="EMBL/GenBank/DDBJ databases">
        <title>Genome analysis of coral dinoflagellate symbionts highlights evolutionary adaptations to a symbiotic lifestyle.</title>
        <authorList>
            <person name="Aranda M."/>
            <person name="Li Y."/>
            <person name="Liew Y.J."/>
            <person name="Baumgarten S."/>
            <person name="Simakov O."/>
            <person name="Wilson M."/>
            <person name="Piel J."/>
            <person name="Ashoor H."/>
            <person name="Bougouffa S."/>
            <person name="Bajic V.B."/>
            <person name="Ryu T."/>
            <person name="Ravasi T."/>
            <person name="Bayer T."/>
            <person name="Micklem G."/>
            <person name="Kim H."/>
            <person name="Bhak J."/>
            <person name="Lajeunesse T.C."/>
            <person name="Voolstra C.R."/>
        </authorList>
    </citation>
    <scope>NUCLEOTIDE SEQUENCE [LARGE SCALE GENOMIC DNA]</scope>
    <source>
        <strain evidence="8 9">CCMP2467</strain>
    </source>
</reference>
<feature type="transmembrane region" description="Helical" evidence="6">
    <location>
        <begin position="1216"/>
        <end position="1249"/>
    </location>
</feature>
<evidence type="ECO:0000313" key="8">
    <source>
        <dbReference type="EMBL" id="OLP93541.1"/>
    </source>
</evidence>
<evidence type="ECO:0000256" key="2">
    <source>
        <dbReference type="ARBA" id="ARBA00009540"/>
    </source>
</evidence>
<dbReference type="PROSITE" id="PS51886">
    <property type="entry name" value="TLDC"/>
    <property type="match status" value="1"/>
</dbReference>
<dbReference type="OrthoDB" id="437421at2759"/>
<feature type="transmembrane region" description="Helical" evidence="6">
    <location>
        <begin position="413"/>
        <end position="432"/>
    </location>
</feature>